<dbReference type="PANTHER" id="PTHR31286:SF113">
    <property type="entry name" value="DUF4283 DOMAIN-CONTAINING PROTEIN"/>
    <property type="match status" value="1"/>
</dbReference>
<name>A0A8X7QUZ8_BRACI</name>
<dbReference type="InterPro" id="IPR040256">
    <property type="entry name" value="At4g02000-like"/>
</dbReference>
<dbReference type="InterPro" id="IPR025558">
    <property type="entry name" value="DUF4283"/>
</dbReference>
<evidence type="ECO:0000313" key="4">
    <source>
        <dbReference type="Proteomes" id="UP000886595"/>
    </source>
</evidence>
<sequence>MTSRRWDSGVGGGFWWGLVDWQSENQGVVEWRLRSNLRGVDLVIEKGNFGKRYIDGRLNGFDSTVIWKYGISSTYGNEILRKTLGRRINHENQLEIYGINGHQDWFGDLEGRDHYKRDISFTLCWSTSKVSFTIFYITEQGFFYHSGDHDTGTIGEYLVPHFDNSALIKTYSKTLIGRCMNPPEQDMRALILNIPKIWKLEDPVVGTDLGFGKFQFDFETEEDIDAVMKLQPYHFDYWMLALARWQLKKNQLFPSEITFWVRVIGVPMEFRTAPTFESIGDALGRMVAVDIEHSRVQVVVNAFQELCFQTTLDFKGGEFYDGEEAAISLRYEKLFGYCQVCSSLCHKEEICPLTKKIEGNGGWYDGGKHDDRARSYKGAVINGPPMQQHKEREGRDYHGKGKGKMIEEADSKWSYRGDGDGSRYRSSRRDEPQVDVQEGHARNLSRQTGAQQLQGEVRDEAQEDGEIRAPESLNKTRPSPAFQAEHDKTQKIGTDALSDPMEVEKGLQIIQSLVEKAPVLEDDKVMNMDEFRAVFLEHGIDMDATDDLPDVSDGEIEEMLKEQEEGDNIQGEVEVGNDAEEKVQVEGEVGKKNGSRKRLFKPTLGTAVSTKMRIANALASPQNGKQQESKGPSIPKSGPPKP</sequence>
<feature type="region of interest" description="Disordered" evidence="1">
    <location>
        <begin position="377"/>
        <end position="488"/>
    </location>
</feature>
<feature type="compositionally biased region" description="Basic and acidic residues" evidence="1">
    <location>
        <begin position="388"/>
        <end position="441"/>
    </location>
</feature>
<comment type="caution">
    <text evidence="3">The sequence shown here is derived from an EMBL/GenBank/DDBJ whole genome shotgun (WGS) entry which is preliminary data.</text>
</comment>
<feature type="region of interest" description="Disordered" evidence="1">
    <location>
        <begin position="562"/>
        <end position="581"/>
    </location>
</feature>
<dbReference type="PANTHER" id="PTHR31286">
    <property type="entry name" value="GLYCINE-RICH CELL WALL STRUCTURAL PROTEIN 1.8-LIKE"/>
    <property type="match status" value="1"/>
</dbReference>
<feature type="compositionally biased region" description="Basic and acidic residues" evidence="1">
    <location>
        <begin position="456"/>
        <end position="469"/>
    </location>
</feature>
<dbReference type="OrthoDB" id="1737333at2759"/>
<accession>A0A8X7QUZ8</accession>
<reference evidence="3 4" key="1">
    <citation type="submission" date="2020-02" db="EMBL/GenBank/DDBJ databases">
        <authorList>
            <person name="Ma Q."/>
            <person name="Huang Y."/>
            <person name="Song X."/>
            <person name="Pei D."/>
        </authorList>
    </citation>
    <scope>NUCLEOTIDE SEQUENCE [LARGE SCALE GENOMIC DNA]</scope>
    <source>
        <strain evidence="3">Sxm20200214</strain>
        <tissue evidence="3">Leaf</tissue>
    </source>
</reference>
<organism evidence="3 4">
    <name type="scientific">Brassica carinata</name>
    <name type="common">Ethiopian mustard</name>
    <name type="synonym">Abyssinian cabbage</name>
    <dbReference type="NCBI Taxonomy" id="52824"/>
    <lineage>
        <taxon>Eukaryota</taxon>
        <taxon>Viridiplantae</taxon>
        <taxon>Streptophyta</taxon>
        <taxon>Embryophyta</taxon>
        <taxon>Tracheophyta</taxon>
        <taxon>Spermatophyta</taxon>
        <taxon>Magnoliopsida</taxon>
        <taxon>eudicotyledons</taxon>
        <taxon>Gunneridae</taxon>
        <taxon>Pentapetalae</taxon>
        <taxon>rosids</taxon>
        <taxon>malvids</taxon>
        <taxon>Brassicales</taxon>
        <taxon>Brassicaceae</taxon>
        <taxon>Brassiceae</taxon>
        <taxon>Brassica</taxon>
    </lineage>
</organism>
<feature type="region of interest" description="Disordered" evidence="1">
    <location>
        <begin position="611"/>
        <end position="642"/>
    </location>
</feature>
<gene>
    <name evidence="3" type="ORF">Bca52824_059763</name>
</gene>
<evidence type="ECO:0000256" key="1">
    <source>
        <dbReference type="SAM" id="MobiDB-lite"/>
    </source>
</evidence>
<proteinExistence type="predicted"/>
<dbReference type="AlphaFoldDB" id="A0A8X7QUZ8"/>
<dbReference type="Proteomes" id="UP000886595">
    <property type="component" value="Unassembled WGS sequence"/>
</dbReference>
<feature type="compositionally biased region" description="Polar residues" evidence="1">
    <location>
        <begin position="444"/>
        <end position="454"/>
    </location>
</feature>
<protein>
    <recommendedName>
        <fullName evidence="2">DUF4283 domain-containing protein</fullName>
    </recommendedName>
</protein>
<dbReference type="EMBL" id="JAAMPC010000012">
    <property type="protein sequence ID" value="KAG2277208.1"/>
    <property type="molecule type" value="Genomic_DNA"/>
</dbReference>
<evidence type="ECO:0000313" key="3">
    <source>
        <dbReference type="EMBL" id="KAG2277208.1"/>
    </source>
</evidence>
<feature type="domain" description="DUF4283" evidence="2">
    <location>
        <begin position="173"/>
        <end position="248"/>
    </location>
</feature>
<keyword evidence="4" id="KW-1185">Reference proteome</keyword>
<dbReference type="Pfam" id="PF14111">
    <property type="entry name" value="DUF4283"/>
    <property type="match status" value="1"/>
</dbReference>
<evidence type="ECO:0000259" key="2">
    <source>
        <dbReference type="Pfam" id="PF14111"/>
    </source>
</evidence>